<sequence>MIGAPICLGSNSYASENLDLDLKNRATPPARPSTMEPPKVRRSSSRSWSASIALLALWIGSLGILFVMSYPGCTLGRDKLGIQSISAFQDMPPRRANVIRNVGNYVDPEVPQVSVDPLAEQLSHAKFQATFQVLFQAITTQAK</sequence>
<keyword evidence="4" id="KW-1185">Reference proteome</keyword>
<dbReference type="AlphaFoldDB" id="A0AAF0QES7"/>
<accession>A0AAF0QES7</accession>
<dbReference type="Proteomes" id="UP001234989">
    <property type="component" value="Chromosome 3"/>
</dbReference>
<feature type="region of interest" description="Disordered" evidence="1">
    <location>
        <begin position="23"/>
        <end position="45"/>
    </location>
</feature>
<feature type="transmembrane region" description="Helical" evidence="2">
    <location>
        <begin position="48"/>
        <end position="70"/>
    </location>
</feature>
<proteinExistence type="predicted"/>
<evidence type="ECO:0000313" key="3">
    <source>
        <dbReference type="EMBL" id="WMV19211.1"/>
    </source>
</evidence>
<gene>
    <name evidence="3" type="ORF">MTR67_012596</name>
</gene>
<name>A0AAF0QES7_SOLVR</name>
<evidence type="ECO:0000256" key="1">
    <source>
        <dbReference type="SAM" id="MobiDB-lite"/>
    </source>
</evidence>
<dbReference type="EMBL" id="CP133614">
    <property type="protein sequence ID" value="WMV19211.1"/>
    <property type="molecule type" value="Genomic_DNA"/>
</dbReference>
<reference evidence="3" key="1">
    <citation type="submission" date="2023-08" db="EMBL/GenBank/DDBJ databases">
        <title>A de novo genome assembly of Solanum verrucosum Schlechtendal, a Mexican diploid species geographically isolated from the other diploid A-genome species in potato relatives.</title>
        <authorList>
            <person name="Hosaka K."/>
        </authorList>
    </citation>
    <scope>NUCLEOTIDE SEQUENCE</scope>
    <source>
        <tissue evidence="3">Young leaves</tissue>
    </source>
</reference>
<protein>
    <submittedName>
        <fullName evidence="3">Uncharacterized protein</fullName>
    </submittedName>
</protein>
<keyword evidence="2" id="KW-1133">Transmembrane helix</keyword>
<evidence type="ECO:0000256" key="2">
    <source>
        <dbReference type="SAM" id="Phobius"/>
    </source>
</evidence>
<organism evidence="3 4">
    <name type="scientific">Solanum verrucosum</name>
    <dbReference type="NCBI Taxonomy" id="315347"/>
    <lineage>
        <taxon>Eukaryota</taxon>
        <taxon>Viridiplantae</taxon>
        <taxon>Streptophyta</taxon>
        <taxon>Embryophyta</taxon>
        <taxon>Tracheophyta</taxon>
        <taxon>Spermatophyta</taxon>
        <taxon>Magnoliopsida</taxon>
        <taxon>eudicotyledons</taxon>
        <taxon>Gunneridae</taxon>
        <taxon>Pentapetalae</taxon>
        <taxon>asterids</taxon>
        <taxon>lamiids</taxon>
        <taxon>Solanales</taxon>
        <taxon>Solanaceae</taxon>
        <taxon>Solanoideae</taxon>
        <taxon>Solaneae</taxon>
        <taxon>Solanum</taxon>
    </lineage>
</organism>
<keyword evidence="2" id="KW-0812">Transmembrane</keyword>
<keyword evidence="2" id="KW-0472">Membrane</keyword>
<evidence type="ECO:0000313" key="4">
    <source>
        <dbReference type="Proteomes" id="UP001234989"/>
    </source>
</evidence>